<name>A0AAV4LWS2_BABCB</name>
<keyword evidence="1" id="KW-0472">Membrane</keyword>
<keyword evidence="1" id="KW-0812">Transmembrane</keyword>
<dbReference type="InterPro" id="IPR024751">
    <property type="entry name" value="VESA1"/>
</dbReference>
<accession>A0AAV4LWS2</accession>
<keyword evidence="3" id="KW-1185">Reference proteome</keyword>
<dbReference type="RefSeq" id="XP_067716331.1">
    <property type="nucleotide sequence ID" value="XM_067860230.1"/>
</dbReference>
<organism evidence="2 3">
    <name type="scientific">Babesia caballi</name>
    <dbReference type="NCBI Taxonomy" id="5871"/>
    <lineage>
        <taxon>Eukaryota</taxon>
        <taxon>Sar</taxon>
        <taxon>Alveolata</taxon>
        <taxon>Apicomplexa</taxon>
        <taxon>Aconoidasida</taxon>
        <taxon>Piroplasmida</taxon>
        <taxon>Babesiidae</taxon>
        <taxon>Babesia</taxon>
    </lineage>
</organism>
<feature type="transmembrane region" description="Helical" evidence="1">
    <location>
        <begin position="1038"/>
        <end position="1059"/>
    </location>
</feature>
<dbReference type="Proteomes" id="UP001497744">
    <property type="component" value="Unassembled WGS sequence"/>
</dbReference>
<dbReference type="GeneID" id="94195743"/>
<evidence type="ECO:0000313" key="3">
    <source>
        <dbReference type="Proteomes" id="UP001497744"/>
    </source>
</evidence>
<protein>
    <submittedName>
        <fullName evidence="2">Variant erythrocyte surface antigen-1 family protein</fullName>
    </submittedName>
</protein>
<reference evidence="2 3" key="1">
    <citation type="submission" date="2021-06" db="EMBL/GenBank/DDBJ databases">
        <title>Genome sequence of Babesia caballi.</title>
        <authorList>
            <person name="Yamagishi J."/>
            <person name="Kidaka T."/>
            <person name="Ochi A."/>
        </authorList>
    </citation>
    <scope>NUCLEOTIDE SEQUENCE [LARGE SCALE GENOMIC DNA]</scope>
    <source>
        <strain evidence="2">USDA-D6B2</strain>
    </source>
</reference>
<proteinExistence type="predicted"/>
<gene>
    <name evidence="2" type="ORF">BcabD6B2_36970</name>
</gene>
<dbReference type="AlphaFoldDB" id="A0AAV4LWS2"/>
<dbReference type="EMBL" id="BPLF01000003">
    <property type="protein sequence ID" value="GIX64262.1"/>
    <property type="molecule type" value="Genomic_DNA"/>
</dbReference>
<evidence type="ECO:0000256" key="1">
    <source>
        <dbReference type="SAM" id="Phobius"/>
    </source>
</evidence>
<keyword evidence="1" id="KW-1133">Transmembrane helix</keyword>
<comment type="caution">
    <text evidence="2">The sequence shown here is derived from an EMBL/GenBank/DDBJ whole genome shotgun (WGS) entry which is preliminary data.</text>
</comment>
<sequence length="1101" mass="120889">MVELLQEVQESDSNLGAEQFVKVIQALNDAGENGLIGKLAEGLQQFIGYDPSNQSFQIGSSRVGKITGGGIAPSNIATHRLCDATIAFTIGVLESLSRDRSIKNDMGNKQKVENVISELNSAFGKSVDDGLKGVAQRINTLTQVTGSNAVEKAVQAVGKAFESKLSSAENNSAKTLADKVGQYLDEVFTDRNFGGSANQVTAKLQALFQSFTTDDTVYDAIKLSTQIDGVKDQLSPPRTSGFAKPILEAGKSAFIRQLGNKNKYKSYYDNPSTAKWPQNNEEQKRCAKIFLGCLPLYYQALTYIYWGCNEKGGRWGNLTLAGGALKSYFDSQGLLPTFVESSRTGAHIADSALKGFSEFGKAASPPLSSSPFTYASFAEKLQEKVKENSGNFFTECPLSALFYGASCYFQCQQITKTTSAGGTPKTIREMLYFLAALQFSPQYDKFDKYVTEYFKEIVPDSKSKPDNRSDFELKLQVADSGITSIPGSPSSTDTLSAADLKSYLTSTFLLPPSLLGVIQDHSASGEAGSDPWLHSLFSNSQFNLSIPSSGTGLFNALSNYAYALQFQLSFLYIQCRNTYTVECGWRDCRFGKDINKGSTNPVLSHICKAYNCGDNNVNCSHNGTGGSSSCSHNAKNKGCGDVNGTPSPLQAFLTDNLKGFSRGHPLDPSTHLAFCSGPMCHVPMGFSRALTKDPNATGWYIYYLLDHFCSRPYSPLRQLCEKLGCLTKRTPMTLGDVFGFIWTLNYQLFNNAEIMQSLKGALNQKPTNVDDFITTFISLYQVPLQSSPGNSGLVKSLQTMAHRVPFLYQLFMVGQNDFLPTKLFNLAQHCHKWDGGQLKHTSHDTSSSGCSNPNDLWSLYQPVSAAPSSGTDTQAACRNAQCGGYLYPLTHSAGATYAPVHASVYLSWLAYLTDDFHEWFQNLLDEFKNIDCKVSGCRGTNGKSCSEPHAPGTHGSDQSCQCDSVVHCGGVLPVLYRHGFSFHNAYSLKGGMHGSDPTKRSCQQFNKQLTAVLAQNENTPLFKLLTTIDDFLYLFRFYFVYNLFTFWIMYLCIVLYIYFLRVDLLHIRSHMHLPSSHSVAPIAPLTTGKAADLTKLKYFIS</sequence>
<evidence type="ECO:0000313" key="2">
    <source>
        <dbReference type="EMBL" id="GIX64262.1"/>
    </source>
</evidence>
<dbReference type="Pfam" id="PF12785">
    <property type="entry name" value="VESA1_N"/>
    <property type="match status" value="2"/>
</dbReference>